<dbReference type="STRING" id="1075417.SAMN05421823_110138"/>
<keyword evidence="6" id="KW-0813">Transport</keyword>
<feature type="transmembrane region" description="Helical" evidence="7">
    <location>
        <begin position="12"/>
        <end position="35"/>
    </location>
</feature>
<keyword evidence="10" id="KW-1185">Reference proteome</keyword>
<evidence type="ECO:0000313" key="10">
    <source>
        <dbReference type="Proteomes" id="UP000198510"/>
    </source>
</evidence>
<accession>A0A1G9QFY8</accession>
<evidence type="ECO:0000256" key="7">
    <source>
        <dbReference type="SAM" id="Phobius"/>
    </source>
</evidence>
<gene>
    <name evidence="9" type="ORF">SAMN05421823_110138</name>
</gene>
<keyword evidence="4 7" id="KW-1133">Transmembrane helix</keyword>
<evidence type="ECO:0000256" key="5">
    <source>
        <dbReference type="ARBA" id="ARBA00023136"/>
    </source>
</evidence>
<evidence type="ECO:0000256" key="2">
    <source>
        <dbReference type="ARBA" id="ARBA00022475"/>
    </source>
</evidence>
<keyword evidence="5 7" id="KW-0472">Membrane</keyword>
<evidence type="ECO:0000256" key="3">
    <source>
        <dbReference type="ARBA" id="ARBA00022692"/>
    </source>
</evidence>
<comment type="subcellular location">
    <subcellularLocation>
        <location evidence="1">Cell membrane</location>
        <topology evidence="1">Multi-pass membrane protein</topology>
    </subcellularLocation>
    <subcellularLocation>
        <location evidence="6">Membrane</location>
        <topology evidence="6">Multi-pass membrane protein</topology>
    </subcellularLocation>
</comment>
<organism evidence="9 10">
    <name type="scientific">Catalinimonas alkaloidigena</name>
    <dbReference type="NCBI Taxonomy" id="1075417"/>
    <lineage>
        <taxon>Bacteria</taxon>
        <taxon>Pseudomonadati</taxon>
        <taxon>Bacteroidota</taxon>
        <taxon>Cytophagia</taxon>
        <taxon>Cytophagales</taxon>
        <taxon>Catalimonadaceae</taxon>
        <taxon>Catalinimonas</taxon>
    </lineage>
</organism>
<feature type="transmembrane region" description="Helical" evidence="7">
    <location>
        <begin position="55"/>
        <end position="75"/>
    </location>
</feature>
<keyword evidence="3 7" id="KW-0812">Transmembrane</keyword>
<feature type="domain" description="MotA/TolQ/ExbB proton channel" evidence="8">
    <location>
        <begin position="43"/>
        <end position="121"/>
    </location>
</feature>
<evidence type="ECO:0000256" key="4">
    <source>
        <dbReference type="ARBA" id="ARBA00022989"/>
    </source>
</evidence>
<evidence type="ECO:0000256" key="1">
    <source>
        <dbReference type="ARBA" id="ARBA00004651"/>
    </source>
</evidence>
<dbReference type="RefSeq" id="WP_089686188.1">
    <property type="nucleotide sequence ID" value="NZ_FNFO01000010.1"/>
</dbReference>
<dbReference type="OrthoDB" id="1001678at2"/>
<dbReference type="InterPro" id="IPR002898">
    <property type="entry name" value="MotA_ExbB_proton_chnl"/>
</dbReference>
<comment type="similarity">
    <text evidence="6">Belongs to the exbB/tolQ family.</text>
</comment>
<dbReference type="Proteomes" id="UP000198510">
    <property type="component" value="Unassembled WGS sequence"/>
</dbReference>
<feature type="transmembrane region" description="Helical" evidence="7">
    <location>
        <begin position="95"/>
        <end position="114"/>
    </location>
</feature>
<name>A0A1G9QFY8_9BACT</name>
<keyword evidence="6" id="KW-0653">Protein transport</keyword>
<reference evidence="9 10" key="1">
    <citation type="submission" date="2016-10" db="EMBL/GenBank/DDBJ databases">
        <authorList>
            <person name="de Groot N.N."/>
        </authorList>
    </citation>
    <scope>NUCLEOTIDE SEQUENCE [LARGE SCALE GENOMIC DNA]</scope>
    <source>
        <strain evidence="9 10">DSM 25186</strain>
    </source>
</reference>
<dbReference type="AlphaFoldDB" id="A0A1G9QFY8"/>
<dbReference type="GO" id="GO:0005886">
    <property type="term" value="C:plasma membrane"/>
    <property type="evidence" value="ECO:0007669"/>
    <property type="project" value="UniProtKB-SubCell"/>
</dbReference>
<evidence type="ECO:0000259" key="8">
    <source>
        <dbReference type="Pfam" id="PF01618"/>
    </source>
</evidence>
<evidence type="ECO:0000256" key="6">
    <source>
        <dbReference type="RuleBase" id="RU004057"/>
    </source>
</evidence>
<evidence type="ECO:0000313" key="9">
    <source>
        <dbReference type="EMBL" id="SDM09225.1"/>
    </source>
</evidence>
<sequence>MLDLFFEGGILFMGMLTLVFFIMVATAVVVGLPIFTHQVSHVAATRHRLTYVKSVGLFALIFGMFGQLLGLYDAFKAIEQIGAVSQAMLAGGLRVSSISTLYGFFIFLLSYLIWFGLETALNRKVAVE</sequence>
<dbReference type="EMBL" id="FNFO01000010">
    <property type="protein sequence ID" value="SDM09225.1"/>
    <property type="molecule type" value="Genomic_DNA"/>
</dbReference>
<proteinExistence type="inferred from homology"/>
<dbReference type="Pfam" id="PF01618">
    <property type="entry name" value="MotA_ExbB"/>
    <property type="match status" value="1"/>
</dbReference>
<protein>
    <submittedName>
        <fullName evidence="9">MotA/TolQ/ExbB proton channel family protein</fullName>
    </submittedName>
</protein>
<dbReference type="GO" id="GO:0015031">
    <property type="term" value="P:protein transport"/>
    <property type="evidence" value="ECO:0007669"/>
    <property type="project" value="UniProtKB-KW"/>
</dbReference>
<keyword evidence="2" id="KW-1003">Cell membrane</keyword>